<protein>
    <submittedName>
        <fullName evidence="1">Uncharacterized protein</fullName>
    </submittedName>
</protein>
<evidence type="ECO:0000313" key="2">
    <source>
        <dbReference type="Proteomes" id="UP001175226"/>
    </source>
</evidence>
<name>A0AA39MI20_9AGAR</name>
<organism evidence="1 2">
    <name type="scientific">Armillaria borealis</name>
    <dbReference type="NCBI Taxonomy" id="47425"/>
    <lineage>
        <taxon>Eukaryota</taxon>
        <taxon>Fungi</taxon>
        <taxon>Dikarya</taxon>
        <taxon>Basidiomycota</taxon>
        <taxon>Agaricomycotina</taxon>
        <taxon>Agaricomycetes</taxon>
        <taxon>Agaricomycetidae</taxon>
        <taxon>Agaricales</taxon>
        <taxon>Marasmiineae</taxon>
        <taxon>Physalacriaceae</taxon>
        <taxon>Armillaria</taxon>
    </lineage>
</organism>
<reference evidence="1" key="1">
    <citation type="submission" date="2023-06" db="EMBL/GenBank/DDBJ databases">
        <authorList>
            <consortium name="Lawrence Berkeley National Laboratory"/>
            <person name="Ahrendt S."/>
            <person name="Sahu N."/>
            <person name="Indic B."/>
            <person name="Wong-Bajracharya J."/>
            <person name="Merenyi Z."/>
            <person name="Ke H.-M."/>
            <person name="Monk M."/>
            <person name="Kocsube S."/>
            <person name="Drula E."/>
            <person name="Lipzen A."/>
            <person name="Balint B."/>
            <person name="Henrissat B."/>
            <person name="Andreopoulos B."/>
            <person name="Martin F.M."/>
            <person name="Harder C.B."/>
            <person name="Rigling D."/>
            <person name="Ford K.L."/>
            <person name="Foster G.D."/>
            <person name="Pangilinan J."/>
            <person name="Papanicolaou A."/>
            <person name="Barry K."/>
            <person name="LaButti K."/>
            <person name="Viragh M."/>
            <person name="Koriabine M."/>
            <person name="Yan M."/>
            <person name="Riley R."/>
            <person name="Champramary S."/>
            <person name="Plett K.L."/>
            <person name="Tsai I.J."/>
            <person name="Slot J."/>
            <person name="Sipos G."/>
            <person name="Plett J."/>
            <person name="Nagy L.G."/>
            <person name="Grigoriev I.V."/>
        </authorList>
    </citation>
    <scope>NUCLEOTIDE SEQUENCE</scope>
    <source>
        <strain evidence="1">FPL87.14</strain>
    </source>
</reference>
<dbReference type="EMBL" id="JAUEPT010000073">
    <property type="protein sequence ID" value="KAK0434225.1"/>
    <property type="molecule type" value="Genomic_DNA"/>
</dbReference>
<gene>
    <name evidence="1" type="ORF">EV421DRAFT_2039774</name>
</gene>
<dbReference type="Proteomes" id="UP001175226">
    <property type="component" value="Unassembled WGS sequence"/>
</dbReference>
<comment type="caution">
    <text evidence="1">The sequence shown here is derived from an EMBL/GenBank/DDBJ whole genome shotgun (WGS) entry which is preliminary data.</text>
</comment>
<proteinExistence type="predicted"/>
<accession>A0AA39MI20</accession>
<sequence>MGFLPPSNDASPLSFLSFFIQMPPSTAAELSTTLSLSTTSRSRTKLCQESTVDVVAEVGFPADTAEHEKSEDKMKASVEWLRRDCADASARAGQVTPALLANVRVKE</sequence>
<dbReference type="AlphaFoldDB" id="A0AA39MI20"/>
<evidence type="ECO:0000313" key="1">
    <source>
        <dbReference type="EMBL" id="KAK0434225.1"/>
    </source>
</evidence>
<keyword evidence="2" id="KW-1185">Reference proteome</keyword>